<keyword evidence="3" id="KW-1185">Reference proteome</keyword>
<name>A0A5P1E8I1_ASPOF</name>
<sequence length="381" mass="41687">MRQHPDPADRSQNEGRVSIPAVHFFFPLTKLGLVFFDQGKDLPFNKYSWLTTHNSFAVTGEKSATGSSLLAPTNQLDTVTAQLKNGVRGLMLDMYDFQNDIWLCHSFGGNCYNFTAFQPAINTLKEIQSFLESNPSEVVTIMIEDYVKSKNGLSKVFNASGLTKYWFPVSQMPRNGGDWPLLSDMIKKNQRLLVFTSKKAKQASEGIAYEWNYIVENQYGSDGMKAGKCPNRAESSPMDTKSKSLVLMNYFPDNPNATEACKDNSAALVSMLNTCHTDDGDRWPNYIAVDFYTKSDGGGAAQATDTANGHMVCGCDNIVYCKANATFGTCDDPPPAPRSPPATTVTPPGTSSFTSDASITSTTFLRGELIATLSIAVVLLL</sequence>
<dbReference type="GO" id="GO:0006629">
    <property type="term" value="P:lipid metabolic process"/>
    <property type="evidence" value="ECO:0007669"/>
    <property type="project" value="InterPro"/>
</dbReference>
<dbReference type="PANTHER" id="PTHR13593:SF89">
    <property type="entry name" value="PLC-LIKE PHOSPHODIESTERASES SUPERFAMILY PROTEIN"/>
    <property type="match status" value="1"/>
</dbReference>
<dbReference type="Proteomes" id="UP000243459">
    <property type="component" value="Chromosome 10"/>
</dbReference>
<gene>
    <name evidence="2" type="ORF">A4U43_C10F18100</name>
</gene>
<dbReference type="Pfam" id="PF26178">
    <property type="entry name" value="PI-PLC_cat"/>
    <property type="match status" value="1"/>
</dbReference>
<dbReference type="PANTHER" id="PTHR13593">
    <property type="match status" value="1"/>
</dbReference>
<dbReference type="PROSITE" id="PS50007">
    <property type="entry name" value="PIPLC_X_DOMAIN"/>
    <property type="match status" value="1"/>
</dbReference>
<feature type="region of interest" description="Disordered" evidence="1">
    <location>
        <begin position="332"/>
        <end position="354"/>
    </location>
</feature>
<evidence type="ECO:0000256" key="1">
    <source>
        <dbReference type="SAM" id="MobiDB-lite"/>
    </source>
</evidence>
<dbReference type="EMBL" id="CM007390">
    <property type="protein sequence ID" value="ONK57246.1"/>
    <property type="molecule type" value="Genomic_DNA"/>
</dbReference>
<dbReference type="OMA" id="TFDCNVN"/>
<evidence type="ECO:0008006" key="4">
    <source>
        <dbReference type="Google" id="ProtNLM"/>
    </source>
</evidence>
<organism evidence="2 3">
    <name type="scientific">Asparagus officinalis</name>
    <name type="common">Garden asparagus</name>
    <dbReference type="NCBI Taxonomy" id="4686"/>
    <lineage>
        <taxon>Eukaryota</taxon>
        <taxon>Viridiplantae</taxon>
        <taxon>Streptophyta</taxon>
        <taxon>Embryophyta</taxon>
        <taxon>Tracheophyta</taxon>
        <taxon>Spermatophyta</taxon>
        <taxon>Magnoliopsida</taxon>
        <taxon>Liliopsida</taxon>
        <taxon>Asparagales</taxon>
        <taxon>Asparagaceae</taxon>
        <taxon>Asparagoideae</taxon>
        <taxon>Asparagus</taxon>
    </lineage>
</organism>
<evidence type="ECO:0000313" key="2">
    <source>
        <dbReference type="EMBL" id="ONK57246.1"/>
    </source>
</evidence>
<dbReference type="InterPro" id="IPR051057">
    <property type="entry name" value="PI-PLC_domain"/>
</dbReference>
<accession>A0A5P1E8I1</accession>
<dbReference type="Gramene" id="ONK57246">
    <property type="protein sequence ID" value="ONK57246"/>
    <property type="gene ID" value="A4U43_C10F18100"/>
</dbReference>
<dbReference type="Gene3D" id="3.20.20.190">
    <property type="entry name" value="Phosphatidylinositol (PI) phosphodiesterase"/>
    <property type="match status" value="1"/>
</dbReference>
<reference evidence="3" key="1">
    <citation type="journal article" date="2017" name="Nat. Commun.">
        <title>The asparagus genome sheds light on the origin and evolution of a young Y chromosome.</title>
        <authorList>
            <person name="Harkess A."/>
            <person name="Zhou J."/>
            <person name="Xu C."/>
            <person name="Bowers J.E."/>
            <person name="Van der Hulst R."/>
            <person name="Ayyampalayam S."/>
            <person name="Mercati F."/>
            <person name="Riccardi P."/>
            <person name="McKain M.R."/>
            <person name="Kakrana A."/>
            <person name="Tang H."/>
            <person name="Ray J."/>
            <person name="Groenendijk J."/>
            <person name="Arikit S."/>
            <person name="Mathioni S.M."/>
            <person name="Nakano M."/>
            <person name="Shan H."/>
            <person name="Telgmann-Rauber A."/>
            <person name="Kanno A."/>
            <person name="Yue Z."/>
            <person name="Chen H."/>
            <person name="Li W."/>
            <person name="Chen Y."/>
            <person name="Xu X."/>
            <person name="Zhang Y."/>
            <person name="Luo S."/>
            <person name="Chen H."/>
            <person name="Gao J."/>
            <person name="Mao Z."/>
            <person name="Pires J.C."/>
            <person name="Luo M."/>
            <person name="Kudrna D."/>
            <person name="Wing R.A."/>
            <person name="Meyers B.C."/>
            <person name="Yi K."/>
            <person name="Kong H."/>
            <person name="Lavrijsen P."/>
            <person name="Sunseri F."/>
            <person name="Falavigna A."/>
            <person name="Ye Y."/>
            <person name="Leebens-Mack J.H."/>
            <person name="Chen G."/>
        </authorList>
    </citation>
    <scope>NUCLEOTIDE SEQUENCE [LARGE SCALE GENOMIC DNA]</scope>
    <source>
        <strain evidence="3">cv. DH0086</strain>
    </source>
</reference>
<proteinExistence type="predicted"/>
<dbReference type="SUPFAM" id="SSF51695">
    <property type="entry name" value="PLC-like phosphodiesterases"/>
    <property type="match status" value="1"/>
</dbReference>
<dbReference type="CDD" id="cd08588">
    <property type="entry name" value="PI-PLCc_At5g67130_like"/>
    <property type="match status" value="1"/>
</dbReference>
<dbReference type="GO" id="GO:0008081">
    <property type="term" value="F:phosphoric diester hydrolase activity"/>
    <property type="evidence" value="ECO:0007669"/>
    <property type="project" value="InterPro"/>
</dbReference>
<evidence type="ECO:0000313" key="3">
    <source>
        <dbReference type="Proteomes" id="UP000243459"/>
    </source>
</evidence>
<protein>
    <recommendedName>
        <fullName evidence="4">Phosphatidylinositol-specific phospholipase C X domain-containing protein</fullName>
    </recommendedName>
</protein>
<dbReference type="AlphaFoldDB" id="A0A5P1E8I1"/>
<dbReference type="InterPro" id="IPR017946">
    <property type="entry name" value="PLC-like_Pdiesterase_TIM-brl"/>
</dbReference>